<dbReference type="PANTHER" id="PTHR30337:SF0">
    <property type="entry name" value="NUCLEASE SBCCD SUBUNIT D"/>
    <property type="match status" value="1"/>
</dbReference>
<dbReference type="PANTHER" id="PTHR30337">
    <property type="entry name" value="COMPONENT OF ATP-DEPENDENT DSDNA EXONUCLEASE"/>
    <property type="match status" value="1"/>
</dbReference>
<reference evidence="1" key="1">
    <citation type="journal article" date="2021" name="Proc. Natl. Acad. Sci. U.S.A.">
        <title>A Catalog of Tens of Thousands of Viruses from Human Metagenomes Reveals Hidden Associations with Chronic Diseases.</title>
        <authorList>
            <person name="Tisza M.J."/>
            <person name="Buck C.B."/>
        </authorList>
    </citation>
    <scope>NUCLEOTIDE SEQUENCE</scope>
    <source>
        <strain evidence="1">CtLnO19</strain>
    </source>
</reference>
<evidence type="ECO:0000313" key="1">
    <source>
        <dbReference type="EMBL" id="DAE00260.1"/>
    </source>
</evidence>
<protein>
    <submittedName>
        <fullName evidence="1">DNA double-strand break repair protein</fullName>
    </submittedName>
</protein>
<sequence length="375" mass="43294">MIRPLKIVAWGDVHMCHSTTFSEKIFEEIKHCFPYNKWASSIDIMMLDGDFWDKLMPNNHPDVYITKEAIIYILEWVKKHDITLLIVDGTPLHDANQIQWFLHLNETTGIHADIVFADDISIRYVSKFDIHVLFIPDRPRSKPEDTFKRVQELLKEEQLEKVDLALMHGCFQYQIPEIAPEHKHNESDYFSVVKGPIVIGHIHTHSTNKQIIAPGSFSRLKHGEEEAKGFVEILVQPSGDFRAKFIENTEATIYKTVIVTGLDLETSLEKIKRNIENLPNGSRIRIVCEKNHPLASDKTFMSLKTSYVQFMFSLNVKVDKTVIAEDKDVFSTENEYVPLIINNKNIEELIVNKLNQLNTEAVVVKQLPKYLSQII</sequence>
<dbReference type="SUPFAM" id="SSF56300">
    <property type="entry name" value="Metallo-dependent phosphatases"/>
    <property type="match status" value="1"/>
</dbReference>
<dbReference type="Gene3D" id="3.60.21.10">
    <property type="match status" value="1"/>
</dbReference>
<proteinExistence type="predicted"/>
<dbReference type="EMBL" id="BK015301">
    <property type="protein sequence ID" value="DAE00260.1"/>
    <property type="molecule type" value="Genomic_DNA"/>
</dbReference>
<dbReference type="InterPro" id="IPR050535">
    <property type="entry name" value="DNA_Repair-Maintenance_Comp"/>
</dbReference>
<name>A0A8S5P205_9CAUD</name>
<dbReference type="InterPro" id="IPR029052">
    <property type="entry name" value="Metallo-depent_PP-like"/>
</dbReference>
<organism evidence="1">
    <name type="scientific">Myoviridae sp. ctLnO19</name>
    <dbReference type="NCBI Taxonomy" id="2825085"/>
    <lineage>
        <taxon>Viruses</taxon>
        <taxon>Duplodnaviria</taxon>
        <taxon>Heunggongvirae</taxon>
        <taxon>Uroviricota</taxon>
        <taxon>Caudoviricetes</taxon>
    </lineage>
</organism>
<accession>A0A8S5P205</accession>